<evidence type="ECO:0000313" key="1">
    <source>
        <dbReference type="EMBL" id="CCI46864.1"/>
    </source>
</evidence>
<dbReference type="SUPFAM" id="SSF82171">
    <property type="entry name" value="DPP6 N-terminal domain-like"/>
    <property type="match status" value="1"/>
</dbReference>
<dbReference type="EMBL" id="CAIX01000143">
    <property type="protein sequence ID" value="CCI46864.1"/>
    <property type="molecule type" value="Genomic_DNA"/>
</dbReference>
<accession>A0A024GIZ7</accession>
<comment type="caution">
    <text evidence="1">The sequence shown here is derived from an EMBL/GenBank/DDBJ whole genome shotgun (WGS) entry which is preliminary data.</text>
</comment>
<proteinExistence type="predicted"/>
<dbReference type="GO" id="GO:0006913">
    <property type="term" value="P:nucleocytoplasmic transport"/>
    <property type="evidence" value="ECO:0007669"/>
    <property type="project" value="TreeGrafter"/>
</dbReference>
<dbReference type="AlphaFoldDB" id="A0A024GIZ7"/>
<dbReference type="Pfam" id="PF00400">
    <property type="entry name" value="WD40"/>
    <property type="match status" value="1"/>
</dbReference>
<dbReference type="InParanoid" id="A0A024GIZ7"/>
<dbReference type="InterPro" id="IPR001680">
    <property type="entry name" value="WD40_rpt"/>
</dbReference>
<evidence type="ECO:0000313" key="2">
    <source>
        <dbReference type="Proteomes" id="UP000053237"/>
    </source>
</evidence>
<dbReference type="PANTHER" id="PTHR14494">
    <property type="entry name" value="ALADIN/ADRACALIN/AAAS"/>
    <property type="match status" value="1"/>
</dbReference>
<dbReference type="OrthoDB" id="411991at2759"/>
<sequence length="469" mass="52063">MKWVIPSPDAVTLGEIDGELVHSYPYKRTQKFPSNLPVIPHTKISSNAALHPHKRNSSASQYSQASTLDDKASCLTETLGALQWLRILLWEDKDVCILKLTNLYDRCIANLSNFITAISKQFQEQKEETLKSKANKFAFVQTDETIQSIHFHSHNSCLAVAQCDGVVSFYDVLSGAWDKRVLTHENHTIFGIAWCLVPDGTLAVASSGGIYLWKVSSIRSQELPQLLTILSHPIESKYDNLSWDADGSMLAAVVKGSRQIHIFDVITLRRTELHCSECPTTVCWSPRGDFLLCTTSKRVLLWETHSWTQEIWDIEGTCALWTSNGESLLIADRNQFIYRYAFHGAAPTFDAEMVAPPFDFSEQIVRSTGPVSQKIGGEIIKMAWDPTGQRIAVVYGATKSGSQDRSELVAIFQVGSKPFITFTESGLIRGPLGSGVPSDVGFAADYEHGALLSVAWSSGIITFYPFLFS</sequence>
<dbReference type="Gene3D" id="2.130.10.10">
    <property type="entry name" value="YVTN repeat-like/Quinoprotein amine dehydrogenase"/>
    <property type="match status" value="1"/>
</dbReference>
<reference evidence="1 2" key="1">
    <citation type="submission" date="2012-05" db="EMBL/GenBank/DDBJ databases">
        <title>Recombination and specialization in a pathogen metapopulation.</title>
        <authorList>
            <person name="Gardiner A."/>
            <person name="Kemen E."/>
            <person name="Schultz-Larsen T."/>
            <person name="MacLean D."/>
            <person name="Van Oosterhout C."/>
            <person name="Jones J.D.G."/>
        </authorList>
    </citation>
    <scope>NUCLEOTIDE SEQUENCE [LARGE SCALE GENOMIC DNA]</scope>
    <source>
        <strain evidence="1 2">Ac Nc2</strain>
    </source>
</reference>
<dbReference type="STRING" id="65357.A0A024GIZ7"/>
<dbReference type="InterPro" id="IPR045139">
    <property type="entry name" value="Aladin"/>
</dbReference>
<organism evidence="1 2">
    <name type="scientific">Albugo candida</name>
    <dbReference type="NCBI Taxonomy" id="65357"/>
    <lineage>
        <taxon>Eukaryota</taxon>
        <taxon>Sar</taxon>
        <taxon>Stramenopiles</taxon>
        <taxon>Oomycota</taxon>
        <taxon>Peronosporomycetes</taxon>
        <taxon>Albuginales</taxon>
        <taxon>Albuginaceae</taxon>
        <taxon>Albugo</taxon>
    </lineage>
</organism>
<dbReference type="Proteomes" id="UP000053237">
    <property type="component" value="Unassembled WGS sequence"/>
</dbReference>
<dbReference type="GO" id="GO:0005643">
    <property type="term" value="C:nuclear pore"/>
    <property type="evidence" value="ECO:0007669"/>
    <property type="project" value="TreeGrafter"/>
</dbReference>
<dbReference type="SMART" id="SM00320">
    <property type="entry name" value="WD40"/>
    <property type="match status" value="3"/>
</dbReference>
<dbReference type="PANTHER" id="PTHR14494:SF0">
    <property type="entry name" value="ALADIN"/>
    <property type="match status" value="1"/>
</dbReference>
<name>A0A024GIZ7_9STRA</name>
<keyword evidence="2" id="KW-1185">Reference proteome</keyword>
<dbReference type="InterPro" id="IPR015943">
    <property type="entry name" value="WD40/YVTN_repeat-like_dom_sf"/>
</dbReference>
<gene>
    <name evidence="1" type="ORF">BN9_078190</name>
</gene>
<protein>
    <recommendedName>
        <fullName evidence="3">Anaphase-promoting complex subunit 4 WD40 domain-containing protein</fullName>
    </recommendedName>
</protein>
<evidence type="ECO:0008006" key="3">
    <source>
        <dbReference type="Google" id="ProtNLM"/>
    </source>
</evidence>